<protein>
    <submittedName>
        <fullName evidence="2">Ribulosamine/erythrulosamine 3-kinase potentially involved in protein deglycation</fullName>
    </submittedName>
</protein>
<dbReference type="AlphaFoldDB" id="A0A1W1DS55"/>
<dbReference type="InterPro" id="IPR016477">
    <property type="entry name" value="Fructo-/Ketosamine-3-kinase"/>
</dbReference>
<dbReference type="Gene3D" id="3.30.200.20">
    <property type="entry name" value="Phosphorylase Kinase, domain 1"/>
    <property type="match status" value="1"/>
</dbReference>
<dbReference type="PANTHER" id="PTHR12149">
    <property type="entry name" value="FRUCTOSAMINE 3 KINASE-RELATED PROTEIN"/>
    <property type="match status" value="1"/>
</dbReference>
<name>A0A1W1DS55_9ZZZZ</name>
<accession>A0A1W1DS55</accession>
<keyword evidence="2" id="KW-0418">Kinase</keyword>
<dbReference type="Gene3D" id="3.90.1200.10">
    <property type="match status" value="1"/>
</dbReference>
<reference evidence="2" key="1">
    <citation type="submission" date="2016-10" db="EMBL/GenBank/DDBJ databases">
        <authorList>
            <person name="de Groot N.N."/>
        </authorList>
    </citation>
    <scope>NUCLEOTIDE SEQUENCE</scope>
</reference>
<evidence type="ECO:0000313" key="1">
    <source>
        <dbReference type="EMBL" id="SFV83087.1"/>
    </source>
</evidence>
<dbReference type="EMBL" id="FPHT01000320">
    <property type="protein sequence ID" value="SFV83087.1"/>
    <property type="molecule type" value="Genomic_DNA"/>
</dbReference>
<dbReference type="EMBL" id="FPHX01000089">
    <property type="protein sequence ID" value="SFV84476.1"/>
    <property type="molecule type" value="Genomic_DNA"/>
</dbReference>
<organism evidence="2">
    <name type="scientific">hydrothermal vent metagenome</name>
    <dbReference type="NCBI Taxonomy" id="652676"/>
    <lineage>
        <taxon>unclassified sequences</taxon>
        <taxon>metagenomes</taxon>
        <taxon>ecological metagenomes</taxon>
    </lineage>
</organism>
<dbReference type="PANTHER" id="PTHR12149:SF8">
    <property type="entry name" value="PROTEIN-RIBULOSAMINE 3-KINASE"/>
    <property type="match status" value="1"/>
</dbReference>
<keyword evidence="2" id="KW-0808">Transferase</keyword>
<dbReference type="InterPro" id="IPR011009">
    <property type="entry name" value="Kinase-like_dom_sf"/>
</dbReference>
<dbReference type="SUPFAM" id="SSF56112">
    <property type="entry name" value="Protein kinase-like (PK-like)"/>
    <property type="match status" value="1"/>
</dbReference>
<proteinExistence type="predicted"/>
<dbReference type="Pfam" id="PF03881">
    <property type="entry name" value="Fructosamin_kin"/>
    <property type="match status" value="1"/>
</dbReference>
<evidence type="ECO:0000313" key="2">
    <source>
        <dbReference type="EMBL" id="SFV84476.1"/>
    </source>
</evidence>
<gene>
    <name evidence="1" type="ORF">MNB_SUP05-12-902</name>
    <name evidence="2" type="ORF">MNB_SUP05-9-547</name>
</gene>
<sequence>MSIEAHIEQHLGLSIINKQSVSTGLFSAYQVTLSNGNTVFVKYQSHPNQQLINEGRELALLGRTIHTPTVLGSCEYCLILEWIDTIHNANIQSQMGLALANLHQNTGYYFGFEFDNKIGKTPQPNGVGQNIDNWADFYWEYRLLHQITLAHQNTLISQTDYQQLLQVKDILPNLLDNTIKPTLLHGDLWSGNVLSGKNHPYFIDTASYYGHREIDFALTFMFGGFDNDFYQSYNESYPLDSGFNARKPLYMLYHYLNHLNIFGSGYHANTMNCVSQLLD</sequence>
<dbReference type="PIRSF" id="PIRSF006221">
    <property type="entry name" value="Ketosamine-3-kinase"/>
    <property type="match status" value="1"/>
</dbReference>
<dbReference type="GO" id="GO:0016301">
    <property type="term" value="F:kinase activity"/>
    <property type="evidence" value="ECO:0007669"/>
    <property type="project" value="UniProtKB-KW"/>
</dbReference>